<protein>
    <submittedName>
        <fullName evidence="1">Uncharacterized protein</fullName>
    </submittedName>
</protein>
<dbReference type="Proteomes" id="UP000316371">
    <property type="component" value="Unassembled WGS sequence"/>
</dbReference>
<name>A0A553E3V3_9FLAO</name>
<evidence type="ECO:0000313" key="1">
    <source>
        <dbReference type="EMBL" id="TRX39675.1"/>
    </source>
</evidence>
<dbReference type="EMBL" id="VJZT01000007">
    <property type="protein sequence ID" value="TRX39675.1"/>
    <property type="molecule type" value="Genomic_DNA"/>
</dbReference>
<keyword evidence="2" id="KW-1185">Reference proteome</keyword>
<dbReference type="OrthoDB" id="1355966at2"/>
<gene>
    <name evidence="1" type="ORF">FNW21_08185</name>
</gene>
<accession>A0A553E3V3</accession>
<dbReference type="AlphaFoldDB" id="A0A553E3V3"/>
<organism evidence="1 2">
    <name type="scientific">Flavobacterium restrictum</name>
    <dbReference type="NCBI Taxonomy" id="2594428"/>
    <lineage>
        <taxon>Bacteria</taxon>
        <taxon>Pseudomonadati</taxon>
        <taxon>Bacteroidota</taxon>
        <taxon>Flavobacteriia</taxon>
        <taxon>Flavobacteriales</taxon>
        <taxon>Flavobacteriaceae</taxon>
        <taxon>Flavobacterium</taxon>
    </lineage>
</organism>
<sequence>MRINEIEQLFEKTVSKIKLKEASIDSANSTSLIDSEELVFNYDSLKGAIKSSDTIFFKENKIIFVEFKNGNIKLIDFRLKATEGLMTFIKHLKKEDQSLNICFPNNFLEIHYVYNDARTPSTKLEEFNKIIRLLEKEYLGTYSKLKLVKASDFKI</sequence>
<dbReference type="RefSeq" id="WP_144256251.1">
    <property type="nucleotide sequence ID" value="NZ_VJZT01000007.1"/>
</dbReference>
<comment type="caution">
    <text evidence="1">The sequence shown here is derived from an EMBL/GenBank/DDBJ whole genome shotgun (WGS) entry which is preliminary data.</text>
</comment>
<proteinExistence type="predicted"/>
<evidence type="ECO:0000313" key="2">
    <source>
        <dbReference type="Proteomes" id="UP000316371"/>
    </source>
</evidence>
<reference evidence="1 2" key="1">
    <citation type="submission" date="2019-07" db="EMBL/GenBank/DDBJ databases">
        <title>Novel species of Flavobacterium.</title>
        <authorList>
            <person name="Liu Q."/>
            <person name="Xin Y.-H."/>
        </authorList>
    </citation>
    <scope>NUCLEOTIDE SEQUENCE [LARGE SCALE GENOMIC DNA]</scope>
    <source>
        <strain evidence="1 2">LB1R34</strain>
    </source>
</reference>